<sequence length="231" mass="25900">CLFTGHSAGKNVLPASPLEAYLGENKTLNILVEKEKSDIIIWKFKNETTFLYIATLQPSGLTVNDRYKGRAFVDSANGYLTLISVKLEDTGNYTISIVGTQTLTGQVELHIIDVLPPILELPPLISENRQKEHITLTCLANQGYPSEWDLHWHISIHPTYINSSVKWEEEWNPGILQDDKFCSWRSSLKIAVVDLQKINSVTCIAHLGSLAPVRVKLKAEQIFKNQTVSEG</sequence>
<dbReference type="Proteomes" id="UP000265020">
    <property type="component" value="Unassembled WGS sequence"/>
</dbReference>
<evidence type="ECO:0000313" key="7">
    <source>
        <dbReference type="Proteomes" id="UP000265020"/>
    </source>
</evidence>
<dbReference type="SMART" id="SM00409">
    <property type="entry name" value="IG"/>
    <property type="match status" value="1"/>
</dbReference>
<evidence type="ECO:0000256" key="2">
    <source>
        <dbReference type="ARBA" id="ARBA00022729"/>
    </source>
</evidence>
<name>A0A3Q2CG19_CYPVA</name>
<dbReference type="PANTHER" id="PTHR12080">
    <property type="entry name" value="SIGNALING LYMPHOCYTIC ACTIVATION MOLECULE"/>
    <property type="match status" value="1"/>
</dbReference>
<dbReference type="InterPro" id="IPR015631">
    <property type="entry name" value="CD2/SLAM_rcpt"/>
</dbReference>
<evidence type="ECO:0000256" key="4">
    <source>
        <dbReference type="ARBA" id="ARBA00023180"/>
    </source>
</evidence>
<keyword evidence="2" id="KW-0732">Signal</keyword>
<dbReference type="InterPro" id="IPR003599">
    <property type="entry name" value="Ig_sub"/>
</dbReference>
<dbReference type="Pfam" id="PF07686">
    <property type="entry name" value="V-set"/>
    <property type="match status" value="1"/>
</dbReference>
<dbReference type="Ensembl" id="ENSCVAT00000009167.1">
    <property type="protein sequence ID" value="ENSCVAP00000003952.1"/>
    <property type="gene ID" value="ENSCVAG00000005217.1"/>
</dbReference>
<dbReference type="GeneTree" id="ENSGT00940000179061"/>
<dbReference type="InterPro" id="IPR036179">
    <property type="entry name" value="Ig-like_dom_sf"/>
</dbReference>
<comment type="subcellular location">
    <subcellularLocation>
        <location evidence="1">Membrane</location>
    </subcellularLocation>
</comment>
<dbReference type="SUPFAM" id="SSF48726">
    <property type="entry name" value="Immunoglobulin"/>
    <property type="match status" value="2"/>
</dbReference>
<dbReference type="InterPro" id="IPR013783">
    <property type="entry name" value="Ig-like_fold"/>
</dbReference>
<evidence type="ECO:0000256" key="1">
    <source>
        <dbReference type="ARBA" id="ARBA00004370"/>
    </source>
</evidence>
<evidence type="ECO:0000313" key="6">
    <source>
        <dbReference type="Ensembl" id="ENSCVAP00000003952.1"/>
    </source>
</evidence>
<dbReference type="GO" id="GO:0016020">
    <property type="term" value="C:membrane"/>
    <property type="evidence" value="ECO:0007669"/>
    <property type="project" value="UniProtKB-SubCell"/>
</dbReference>
<dbReference type="InterPro" id="IPR013106">
    <property type="entry name" value="Ig_V-set"/>
</dbReference>
<dbReference type="PROSITE" id="PS50835">
    <property type="entry name" value="IG_LIKE"/>
    <property type="match status" value="1"/>
</dbReference>
<dbReference type="OMA" id="NDDHYTW"/>
<reference evidence="6" key="1">
    <citation type="submission" date="2025-08" db="UniProtKB">
        <authorList>
            <consortium name="Ensembl"/>
        </authorList>
    </citation>
    <scope>IDENTIFICATION</scope>
</reference>
<proteinExistence type="predicted"/>
<keyword evidence="3" id="KW-0472">Membrane</keyword>
<keyword evidence="7" id="KW-1185">Reference proteome</keyword>
<reference evidence="6" key="2">
    <citation type="submission" date="2025-09" db="UniProtKB">
        <authorList>
            <consortium name="Ensembl"/>
        </authorList>
    </citation>
    <scope>IDENTIFICATION</scope>
</reference>
<organism evidence="6 7">
    <name type="scientific">Cyprinodon variegatus</name>
    <name type="common">Sheepshead minnow</name>
    <dbReference type="NCBI Taxonomy" id="28743"/>
    <lineage>
        <taxon>Eukaryota</taxon>
        <taxon>Metazoa</taxon>
        <taxon>Chordata</taxon>
        <taxon>Craniata</taxon>
        <taxon>Vertebrata</taxon>
        <taxon>Euteleostomi</taxon>
        <taxon>Actinopterygii</taxon>
        <taxon>Neopterygii</taxon>
        <taxon>Teleostei</taxon>
        <taxon>Neoteleostei</taxon>
        <taxon>Acanthomorphata</taxon>
        <taxon>Ovalentaria</taxon>
        <taxon>Atherinomorphae</taxon>
        <taxon>Cyprinodontiformes</taxon>
        <taxon>Cyprinodontidae</taxon>
        <taxon>Cyprinodon</taxon>
    </lineage>
</organism>
<feature type="domain" description="Ig-like" evidence="5">
    <location>
        <begin position="116"/>
        <end position="205"/>
    </location>
</feature>
<dbReference type="InterPro" id="IPR007110">
    <property type="entry name" value="Ig-like_dom"/>
</dbReference>
<dbReference type="AlphaFoldDB" id="A0A3Q2CG19"/>
<protein>
    <recommendedName>
        <fullName evidence="5">Ig-like domain-containing protein</fullName>
    </recommendedName>
</protein>
<evidence type="ECO:0000256" key="3">
    <source>
        <dbReference type="ARBA" id="ARBA00023136"/>
    </source>
</evidence>
<dbReference type="Gene3D" id="2.60.40.10">
    <property type="entry name" value="Immunoglobulins"/>
    <property type="match status" value="2"/>
</dbReference>
<dbReference type="PANTHER" id="PTHR12080:SF134">
    <property type="entry name" value="CD48 ANTIGEN"/>
    <property type="match status" value="1"/>
</dbReference>
<accession>A0A3Q2CG19</accession>
<evidence type="ECO:0000259" key="5">
    <source>
        <dbReference type="PROSITE" id="PS50835"/>
    </source>
</evidence>
<keyword evidence="4" id="KW-0325">Glycoprotein</keyword>